<dbReference type="GO" id="GO:0016791">
    <property type="term" value="F:phosphatase activity"/>
    <property type="evidence" value="ECO:0007669"/>
    <property type="project" value="TreeGrafter"/>
</dbReference>
<sequence length="393" mass="43336">MEKDNTELESGYLSVNHKGEELCGDHVQIVKGSDGSTTLVLADGLGSGVVASILSTLTSAMLSRMAEAGLSIEDGVETLVKTLPIARDRGNVAYSTFTVCRIESDYSALIYNFDNPEPVFLRNGQEKRLDYQTLSVEGKTIKKARCYFDVNDSLSMFSDGAVYAGVGETLNFGWTREEISAYLQGLYDPSISAKNTATLLVDHCDLLYNRRPGDDTTCLTVRRRERKTANLMVGPPTNKEDDQKVLSSFFALPGPHIVCGGTTCSLAARYLGSPIEGSLDYLDPEVPPISYIKGVDLATEGIITLNKVLQLSKDYQGQNKAYFDWSFRSDGASQIAKMLFEEATDIVFYVGCAVNPAHQDPQYHIGFKMKMQIIDNLAQELRNMGKHIQVTYF</sequence>
<dbReference type="AlphaFoldDB" id="A0A9D1LN74"/>
<protein>
    <submittedName>
        <fullName evidence="3">SpoIIE family protein phosphatase</fullName>
    </submittedName>
</protein>
<evidence type="ECO:0000256" key="1">
    <source>
        <dbReference type="ARBA" id="ARBA00022801"/>
    </source>
</evidence>
<evidence type="ECO:0000313" key="3">
    <source>
        <dbReference type="EMBL" id="HIU44957.1"/>
    </source>
</evidence>
<reference evidence="3" key="2">
    <citation type="journal article" date="2021" name="PeerJ">
        <title>Extensive microbial diversity within the chicken gut microbiome revealed by metagenomics and culture.</title>
        <authorList>
            <person name="Gilroy R."/>
            <person name="Ravi A."/>
            <person name="Getino M."/>
            <person name="Pursley I."/>
            <person name="Horton D.L."/>
            <person name="Alikhan N.F."/>
            <person name="Baker D."/>
            <person name="Gharbi K."/>
            <person name="Hall N."/>
            <person name="Watson M."/>
            <person name="Adriaenssens E.M."/>
            <person name="Foster-Nyarko E."/>
            <person name="Jarju S."/>
            <person name="Secka A."/>
            <person name="Antonio M."/>
            <person name="Oren A."/>
            <person name="Chaudhuri R.R."/>
            <person name="La Ragione R."/>
            <person name="Hildebrand F."/>
            <person name="Pallen M.J."/>
        </authorList>
    </citation>
    <scope>NUCLEOTIDE SEQUENCE</scope>
    <source>
        <strain evidence="3">ChiGjej1B1-22543</strain>
    </source>
</reference>
<evidence type="ECO:0000313" key="4">
    <source>
        <dbReference type="Proteomes" id="UP000824070"/>
    </source>
</evidence>
<dbReference type="Proteomes" id="UP000824070">
    <property type="component" value="Unassembled WGS sequence"/>
</dbReference>
<keyword evidence="1" id="KW-0378">Hydrolase</keyword>
<evidence type="ECO:0000259" key="2">
    <source>
        <dbReference type="Pfam" id="PF07228"/>
    </source>
</evidence>
<dbReference type="InterPro" id="IPR052016">
    <property type="entry name" value="Bact_Sigma-Reg"/>
</dbReference>
<gene>
    <name evidence="3" type="ORF">IAC52_01530</name>
</gene>
<dbReference type="Gene3D" id="3.60.40.10">
    <property type="entry name" value="PPM-type phosphatase domain"/>
    <property type="match status" value="1"/>
</dbReference>
<accession>A0A9D1LN74</accession>
<dbReference type="InterPro" id="IPR036457">
    <property type="entry name" value="PPM-type-like_dom_sf"/>
</dbReference>
<organism evidence="3 4">
    <name type="scientific">Candidatus Alloenteromonas pullicola</name>
    <dbReference type="NCBI Taxonomy" id="2840784"/>
    <lineage>
        <taxon>Bacteria</taxon>
        <taxon>Bacillati</taxon>
        <taxon>Bacillota</taxon>
        <taxon>Bacillota incertae sedis</taxon>
        <taxon>Candidatus Alloenteromonas</taxon>
    </lineage>
</organism>
<dbReference type="PANTHER" id="PTHR43156">
    <property type="entry name" value="STAGE II SPORULATION PROTEIN E-RELATED"/>
    <property type="match status" value="1"/>
</dbReference>
<name>A0A9D1LN74_9FIRM</name>
<dbReference type="EMBL" id="DVMV01000011">
    <property type="protein sequence ID" value="HIU44957.1"/>
    <property type="molecule type" value="Genomic_DNA"/>
</dbReference>
<proteinExistence type="predicted"/>
<dbReference type="PANTHER" id="PTHR43156:SF2">
    <property type="entry name" value="STAGE II SPORULATION PROTEIN E"/>
    <property type="match status" value="1"/>
</dbReference>
<reference evidence="3" key="1">
    <citation type="submission" date="2020-10" db="EMBL/GenBank/DDBJ databases">
        <authorList>
            <person name="Gilroy R."/>
        </authorList>
    </citation>
    <scope>NUCLEOTIDE SEQUENCE</scope>
    <source>
        <strain evidence="3">ChiGjej1B1-22543</strain>
    </source>
</reference>
<feature type="domain" description="PPM-type phosphatase" evidence="2">
    <location>
        <begin position="33"/>
        <end position="224"/>
    </location>
</feature>
<dbReference type="Pfam" id="PF07228">
    <property type="entry name" value="SpoIIE"/>
    <property type="match status" value="1"/>
</dbReference>
<dbReference type="SUPFAM" id="SSF81606">
    <property type="entry name" value="PP2C-like"/>
    <property type="match status" value="1"/>
</dbReference>
<dbReference type="InterPro" id="IPR001932">
    <property type="entry name" value="PPM-type_phosphatase-like_dom"/>
</dbReference>
<comment type="caution">
    <text evidence="3">The sequence shown here is derived from an EMBL/GenBank/DDBJ whole genome shotgun (WGS) entry which is preliminary data.</text>
</comment>